<dbReference type="PANTHER" id="PTHR30204:SF92">
    <property type="entry name" value="HTH-TYPE TRANSCRIPTIONAL REGULATOR ZNTR"/>
    <property type="match status" value="1"/>
</dbReference>
<keyword evidence="7" id="KW-1185">Reference proteome</keyword>
<name>A0AAN4ZXB3_9RHOB</name>
<feature type="domain" description="HTH merR-type" evidence="4">
    <location>
        <begin position="1"/>
        <end position="70"/>
    </location>
</feature>
<dbReference type="InterPro" id="IPR015358">
    <property type="entry name" value="Tscrpt_reg_MerR_DNA-bd"/>
</dbReference>
<dbReference type="CDD" id="cd04785">
    <property type="entry name" value="HTH_CadR-PbrR-like"/>
    <property type="match status" value="1"/>
</dbReference>
<dbReference type="InterPro" id="IPR000551">
    <property type="entry name" value="MerR-type_HTH_dom"/>
</dbReference>
<accession>A0AAN4ZXB3</accession>
<reference evidence="6 7" key="2">
    <citation type="submission" date="2016-10" db="EMBL/GenBank/DDBJ databases">
        <authorList>
            <person name="Varghese N."/>
            <person name="Submissions S."/>
        </authorList>
    </citation>
    <scope>NUCLEOTIDE SEQUENCE [LARGE SCALE GENOMIC DNA]</scope>
    <source>
        <strain evidence="6 7">DSM 24802</strain>
    </source>
</reference>
<keyword evidence="2 6" id="KW-0238">DNA-binding</keyword>
<dbReference type="Pfam" id="PF09278">
    <property type="entry name" value="MerR-DNA-bind"/>
    <property type="match status" value="1"/>
</dbReference>
<comment type="caution">
    <text evidence="5">The sequence shown here is derived from an EMBL/GenBank/DDBJ whole genome shotgun (WGS) entry which is preliminary data.</text>
</comment>
<gene>
    <name evidence="5" type="ORF">GCM10008024_02220</name>
    <name evidence="6" type="ORF">SAMN05444006_101325</name>
</gene>
<organism evidence="5 8">
    <name type="scientific">Allgaiera indica</name>
    <dbReference type="NCBI Taxonomy" id="765699"/>
    <lineage>
        <taxon>Bacteria</taxon>
        <taxon>Pseudomonadati</taxon>
        <taxon>Pseudomonadota</taxon>
        <taxon>Alphaproteobacteria</taxon>
        <taxon>Rhodobacterales</taxon>
        <taxon>Paracoccaceae</taxon>
        <taxon>Allgaiera</taxon>
    </lineage>
</organism>
<sequence length="142" mass="16144">MHTIRTLARPTGTKVQTIRYYEQIGLMPESGRSAGGQRRYDDAQLDRLAFIRHARQLGFPLGAIRELLDLSDHPDRDCGAADAIARRRLREVDTRIVRLEALRRELQRMITACRGGTTSDCRVLEVLRDHAECLADHHGDVD</sequence>
<evidence type="ECO:0000256" key="2">
    <source>
        <dbReference type="ARBA" id="ARBA00023125"/>
    </source>
</evidence>
<protein>
    <submittedName>
        <fullName evidence="6">DNA-binding transcriptional regulator, MerR family</fullName>
    </submittedName>
    <submittedName>
        <fullName evidence="5">MerR family transcriptional regulator</fullName>
    </submittedName>
</protein>
<dbReference type="Gene3D" id="1.10.1660.10">
    <property type="match status" value="1"/>
</dbReference>
<dbReference type="GO" id="GO:0003700">
    <property type="term" value="F:DNA-binding transcription factor activity"/>
    <property type="evidence" value="ECO:0007669"/>
    <property type="project" value="InterPro"/>
</dbReference>
<evidence type="ECO:0000256" key="1">
    <source>
        <dbReference type="ARBA" id="ARBA00023015"/>
    </source>
</evidence>
<dbReference type="InterPro" id="IPR009061">
    <property type="entry name" value="DNA-bd_dom_put_sf"/>
</dbReference>
<dbReference type="InterPro" id="IPR047057">
    <property type="entry name" value="MerR_fam"/>
</dbReference>
<dbReference type="EMBL" id="BNAB01000001">
    <property type="protein sequence ID" value="GHD98492.1"/>
    <property type="molecule type" value="Genomic_DNA"/>
</dbReference>
<keyword evidence="3" id="KW-0804">Transcription</keyword>
<evidence type="ECO:0000313" key="6">
    <source>
        <dbReference type="EMBL" id="SDW12570.1"/>
    </source>
</evidence>
<reference evidence="5" key="1">
    <citation type="journal article" date="2014" name="Int. J. Syst. Evol. Microbiol.">
        <title>Complete genome sequence of Corynebacterium casei LMG S-19264T (=DSM 44701T), isolated from a smear-ripened cheese.</title>
        <authorList>
            <consortium name="US DOE Joint Genome Institute (JGI-PGF)"/>
            <person name="Walter F."/>
            <person name="Albersmeier A."/>
            <person name="Kalinowski J."/>
            <person name="Ruckert C."/>
        </authorList>
    </citation>
    <scope>NUCLEOTIDE SEQUENCE</scope>
    <source>
        <strain evidence="5">CGMCC 1.10859</strain>
    </source>
</reference>
<reference evidence="5" key="3">
    <citation type="submission" date="2023-06" db="EMBL/GenBank/DDBJ databases">
        <authorList>
            <person name="Sun Q."/>
            <person name="Zhou Y."/>
        </authorList>
    </citation>
    <scope>NUCLEOTIDE SEQUENCE</scope>
    <source>
        <strain evidence="5">CGMCC 1.10859</strain>
    </source>
</reference>
<dbReference type="RefSeq" id="WP_035837307.1">
    <property type="nucleotide sequence ID" value="NZ_BNAB01000001.1"/>
</dbReference>
<evidence type="ECO:0000259" key="4">
    <source>
        <dbReference type="PROSITE" id="PS50937"/>
    </source>
</evidence>
<evidence type="ECO:0000313" key="8">
    <source>
        <dbReference type="Proteomes" id="UP000634647"/>
    </source>
</evidence>
<dbReference type="Proteomes" id="UP000634647">
    <property type="component" value="Unassembled WGS sequence"/>
</dbReference>
<dbReference type="SMART" id="SM00422">
    <property type="entry name" value="HTH_MERR"/>
    <property type="match status" value="1"/>
</dbReference>
<dbReference type="Proteomes" id="UP000199541">
    <property type="component" value="Unassembled WGS sequence"/>
</dbReference>
<dbReference type="PRINTS" id="PR00040">
    <property type="entry name" value="HTHMERR"/>
</dbReference>
<evidence type="ECO:0000256" key="3">
    <source>
        <dbReference type="ARBA" id="ARBA00023163"/>
    </source>
</evidence>
<proteinExistence type="predicted"/>
<dbReference type="Pfam" id="PF00376">
    <property type="entry name" value="MerR"/>
    <property type="match status" value="1"/>
</dbReference>
<dbReference type="EMBL" id="FNOB01000001">
    <property type="protein sequence ID" value="SDW12570.1"/>
    <property type="molecule type" value="Genomic_DNA"/>
</dbReference>
<evidence type="ECO:0000313" key="7">
    <source>
        <dbReference type="Proteomes" id="UP000199541"/>
    </source>
</evidence>
<dbReference type="PANTHER" id="PTHR30204">
    <property type="entry name" value="REDOX-CYCLING DRUG-SENSING TRANSCRIPTIONAL ACTIVATOR SOXR"/>
    <property type="match status" value="1"/>
</dbReference>
<dbReference type="SUPFAM" id="SSF46955">
    <property type="entry name" value="Putative DNA-binding domain"/>
    <property type="match status" value="1"/>
</dbReference>
<dbReference type="PROSITE" id="PS50937">
    <property type="entry name" value="HTH_MERR_2"/>
    <property type="match status" value="1"/>
</dbReference>
<keyword evidence="1" id="KW-0805">Transcription regulation</keyword>
<dbReference type="AlphaFoldDB" id="A0AAN4ZXB3"/>
<dbReference type="GO" id="GO:0003677">
    <property type="term" value="F:DNA binding"/>
    <property type="evidence" value="ECO:0007669"/>
    <property type="project" value="UniProtKB-KW"/>
</dbReference>
<evidence type="ECO:0000313" key="5">
    <source>
        <dbReference type="EMBL" id="GHD98492.1"/>
    </source>
</evidence>